<evidence type="ECO:0000256" key="2">
    <source>
        <dbReference type="SAM" id="Coils"/>
    </source>
</evidence>
<dbReference type="Gene3D" id="3.30.70.1880">
    <property type="entry name" value="Protein of unknown function DUF881"/>
    <property type="match status" value="1"/>
</dbReference>
<protein>
    <submittedName>
        <fullName evidence="3">DUF881 domain-containing protein</fullName>
    </submittedName>
</protein>
<evidence type="ECO:0000256" key="1">
    <source>
        <dbReference type="ARBA" id="ARBA00009108"/>
    </source>
</evidence>
<accession>A0A9X3WG97</accession>
<proteinExistence type="inferred from homology"/>
<comment type="caution">
    <text evidence="3">The sequence shown here is derived from an EMBL/GenBank/DDBJ whole genome shotgun (WGS) entry which is preliminary data.</text>
</comment>
<dbReference type="AlphaFoldDB" id="A0A9X3WG97"/>
<comment type="similarity">
    <text evidence="1">Belongs to the UPF0749 family.</text>
</comment>
<name>A0A9X3WG97_9BACI</name>
<dbReference type="Pfam" id="PF05949">
    <property type="entry name" value="DUF881"/>
    <property type="match status" value="1"/>
</dbReference>
<keyword evidence="2" id="KW-0175">Coiled coil</keyword>
<dbReference type="Proteomes" id="UP001145069">
    <property type="component" value="Unassembled WGS sequence"/>
</dbReference>
<dbReference type="PANTHER" id="PTHR37313:SF2">
    <property type="entry name" value="UPF0749 PROTEIN YLXX"/>
    <property type="match status" value="1"/>
</dbReference>
<gene>
    <name evidence="3" type="ORF">NC799_06055</name>
</gene>
<dbReference type="PANTHER" id="PTHR37313">
    <property type="entry name" value="UPF0749 PROTEIN RV1825"/>
    <property type="match status" value="1"/>
</dbReference>
<evidence type="ECO:0000313" key="4">
    <source>
        <dbReference type="Proteomes" id="UP001145069"/>
    </source>
</evidence>
<dbReference type="RefSeq" id="WP_272445480.1">
    <property type="nucleotide sequence ID" value="NZ_JAMQKC010000003.1"/>
</dbReference>
<sequence>MKGRQIIIISLVCAVVGLMAAIQFQSVNEPTQRDTRDLFEVRTQIQVEQKKQQQLYQQIAESEKIIEQYQEKTQEEQIATLKNSIEELKRKAGLTEITGSGVLITIKPIFFDGEAGQLYPTITPELLHRLVNELNSYGATDIAIENERIINTTPIRYVNGETYVNNHALRKVPVQIKVLSQNPSRLLDYIQVSKSKDYFAIENLDLIANIKQKLVLPKYEGMINVEMLEVNEIEMSGEQ</sequence>
<dbReference type="InterPro" id="IPR010273">
    <property type="entry name" value="DUF881"/>
</dbReference>
<organism evidence="3 4">
    <name type="scientific">Aquibacillus salsiterrae</name>
    <dbReference type="NCBI Taxonomy" id="2950439"/>
    <lineage>
        <taxon>Bacteria</taxon>
        <taxon>Bacillati</taxon>
        <taxon>Bacillota</taxon>
        <taxon>Bacilli</taxon>
        <taxon>Bacillales</taxon>
        <taxon>Bacillaceae</taxon>
        <taxon>Aquibacillus</taxon>
    </lineage>
</organism>
<evidence type="ECO:0000313" key="3">
    <source>
        <dbReference type="EMBL" id="MDC3416476.1"/>
    </source>
</evidence>
<keyword evidence="4" id="KW-1185">Reference proteome</keyword>
<dbReference type="EMBL" id="JAMQKC010000003">
    <property type="protein sequence ID" value="MDC3416476.1"/>
    <property type="molecule type" value="Genomic_DNA"/>
</dbReference>
<reference evidence="3" key="1">
    <citation type="submission" date="2022-06" db="EMBL/GenBank/DDBJ databases">
        <title>Aquibacillus sp. a new bacterium isolated from soil saline samples.</title>
        <authorList>
            <person name="Galisteo C."/>
            <person name="De La Haba R."/>
            <person name="Sanchez-Porro C."/>
            <person name="Ventosa A."/>
        </authorList>
    </citation>
    <scope>NUCLEOTIDE SEQUENCE</scope>
    <source>
        <strain evidence="3">3ASR75-54</strain>
    </source>
</reference>
<feature type="coiled-coil region" evidence="2">
    <location>
        <begin position="52"/>
        <end position="91"/>
    </location>
</feature>